<protein>
    <submittedName>
        <fullName evidence="1">Uncharacterized protein</fullName>
    </submittedName>
</protein>
<dbReference type="Proteomes" id="UP000030690">
    <property type="component" value="Unassembled WGS sequence"/>
</dbReference>
<proteinExistence type="predicted"/>
<sequence>MMDNISKKILTYKSIVFICNNHNNTKKMFIHHTVHINNIYNHYYENITSQILINIYTFF</sequence>
<reference evidence="1 2" key="1">
    <citation type="submission" date="2013-02" db="EMBL/GenBank/DDBJ databases">
        <title>The Genome Annotation of Plasmodium falciparum Vietnam Oak-Knoll (FVO).</title>
        <authorList>
            <consortium name="The Broad Institute Genome Sequencing Platform"/>
            <consortium name="The Broad Institute Genome Sequencing Center for Infectious Disease"/>
            <person name="Neafsey D."/>
            <person name="Hoffman S."/>
            <person name="Volkman S."/>
            <person name="Rosenthal P."/>
            <person name="Walker B."/>
            <person name="Young S.K."/>
            <person name="Zeng Q."/>
            <person name="Gargeya S."/>
            <person name="Fitzgerald M."/>
            <person name="Haas B."/>
            <person name="Abouelleil A."/>
            <person name="Allen A.W."/>
            <person name="Alvarado L."/>
            <person name="Arachchi H.M."/>
            <person name="Berlin A.M."/>
            <person name="Chapman S.B."/>
            <person name="Gainer-Dewar J."/>
            <person name="Goldberg J."/>
            <person name="Griggs A."/>
            <person name="Gujja S."/>
            <person name="Hansen M."/>
            <person name="Howarth C."/>
            <person name="Imamovic A."/>
            <person name="Ireland A."/>
            <person name="Larimer J."/>
            <person name="McCowan C."/>
            <person name="Murphy C."/>
            <person name="Pearson M."/>
            <person name="Poon T.W."/>
            <person name="Priest M."/>
            <person name="Roberts A."/>
            <person name="Saif S."/>
            <person name="Shea T."/>
            <person name="Sisk P."/>
            <person name="Sykes S."/>
            <person name="Wortman J."/>
            <person name="Nusbaum C."/>
            <person name="Birren B."/>
        </authorList>
    </citation>
    <scope>NUCLEOTIDE SEQUENCE [LARGE SCALE GENOMIC DNA]</scope>
    <source>
        <strain evidence="2">Vietnam Oak-Knoll (FVO)</strain>
    </source>
</reference>
<name>A0A024V352_PLAFA</name>
<organism evidence="1 2">
    <name type="scientific">Plasmodium falciparum Vietnam Oak-Knoll</name>
    <name type="common">FVO</name>
    <dbReference type="NCBI Taxonomy" id="1036723"/>
    <lineage>
        <taxon>Eukaryota</taxon>
        <taxon>Sar</taxon>
        <taxon>Alveolata</taxon>
        <taxon>Apicomplexa</taxon>
        <taxon>Aconoidasida</taxon>
        <taxon>Haemosporida</taxon>
        <taxon>Plasmodiidae</taxon>
        <taxon>Plasmodium</taxon>
        <taxon>Plasmodium (Laverania)</taxon>
    </lineage>
</organism>
<gene>
    <name evidence="1" type="ORF">PFFVO_04051</name>
</gene>
<evidence type="ECO:0000313" key="1">
    <source>
        <dbReference type="EMBL" id="ETW17226.1"/>
    </source>
</evidence>
<dbReference type="EMBL" id="KI925134">
    <property type="protein sequence ID" value="ETW17226.1"/>
    <property type="molecule type" value="Genomic_DNA"/>
</dbReference>
<dbReference type="AlphaFoldDB" id="A0A024V352"/>
<evidence type="ECO:0000313" key="2">
    <source>
        <dbReference type="Proteomes" id="UP000030690"/>
    </source>
</evidence>
<reference evidence="1 2" key="2">
    <citation type="submission" date="2013-02" db="EMBL/GenBank/DDBJ databases">
        <title>The Genome Sequence of Plasmodium falciparum Vietnam Oak-Knoll (FVO).</title>
        <authorList>
            <consortium name="The Broad Institute Genome Sequencing Platform"/>
            <consortium name="The Broad Institute Genome Sequencing Center for Infectious Disease"/>
            <person name="Neafsey D."/>
            <person name="Cheeseman I."/>
            <person name="Volkman S."/>
            <person name="Adams J."/>
            <person name="Walker B."/>
            <person name="Young S.K."/>
            <person name="Zeng Q."/>
            <person name="Gargeya S."/>
            <person name="Fitzgerald M."/>
            <person name="Haas B."/>
            <person name="Abouelleil A."/>
            <person name="Alvarado L."/>
            <person name="Arachchi H.M."/>
            <person name="Berlin A.M."/>
            <person name="Chapman S.B."/>
            <person name="Dewar J."/>
            <person name="Goldberg J."/>
            <person name="Griggs A."/>
            <person name="Gujja S."/>
            <person name="Hansen M."/>
            <person name="Howarth C."/>
            <person name="Imamovic A."/>
            <person name="Larimer J."/>
            <person name="McCowan C."/>
            <person name="Murphy C."/>
            <person name="Neiman D."/>
            <person name="Pearson M."/>
            <person name="Priest M."/>
            <person name="Roberts A."/>
            <person name="Saif S."/>
            <person name="Shea T."/>
            <person name="Sisk P."/>
            <person name="Sykes S."/>
            <person name="Wortman J."/>
            <person name="Nusbaum C."/>
            <person name="Birren B."/>
        </authorList>
    </citation>
    <scope>NUCLEOTIDE SEQUENCE [LARGE SCALE GENOMIC DNA]</scope>
    <source>
        <strain evidence="2">Vietnam Oak-Knoll (FVO)</strain>
    </source>
</reference>
<accession>A0A024V352</accession>